<feature type="region of interest" description="Disordered" evidence="1">
    <location>
        <begin position="77"/>
        <end position="98"/>
    </location>
</feature>
<keyword evidence="2" id="KW-0732">Signal</keyword>
<evidence type="ECO:0000313" key="4">
    <source>
        <dbReference type="Proteomes" id="UP001189429"/>
    </source>
</evidence>
<feature type="chain" id="PRO_5045430378" evidence="2">
    <location>
        <begin position="18"/>
        <end position="152"/>
    </location>
</feature>
<evidence type="ECO:0000313" key="3">
    <source>
        <dbReference type="EMBL" id="CAK0816278.1"/>
    </source>
</evidence>
<feature type="region of interest" description="Disordered" evidence="1">
    <location>
        <begin position="24"/>
        <end position="46"/>
    </location>
</feature>
<sequence length="152" mass="17265">MRPAAALLALLAATASATRTAQARLRAPDAAAAGAEEMPHKGPEFNYTEYDENWGEEYEAGHYPRWEQTKSDTWRYDDTKAYRDEQSDGKPSPGGKSRKLTLALTHVLRIIDMIFDRIIDRIILPPPPLEVLRSSYLEFEVVGRFRRLSPVF</sequence>
<proteinExistence type="predicted"/>
<accession>A0ABN9RBD6</accession>
<dbReference type="Proteomes" id="UP001189429">
    <property type="component" value="Unassembled WGS sequence"/>
</dbReference>
<protein>
    <submittedName>
        <fullName evidence="3">Uncharacterized protein</fullName>
    </submittedName>
</protein>
<evidence type="ECO:0000256" key="2">
    <source>
        <dbReference type="SAM" id="SignalP"/>
    </source>
</evidence>
<gene>
    <name evidence="3" type="ORF">PCOR1329_LOCUS19297</name>
</gene>
<organism evidence="3 4">
    <name type="scientific">Prorocentrum cordatum</name>
    <dbReference type="NCBI Taxonomy" id="2364126"/>
    <lineage>
        <taxon>Eukaryota</taxon>
        <taxon>Sar</taxon>
        <taxon>Alveolata</taxon>
        <taxon>Dinophyceae</taxon>
        <taxon>Prorocentrales</taxon>
        <taxon>Prorocentraceae</taxon>
        <taxon>Prorocentrum</taxon>
    </lineage>
</organism>
<evidence type="ECO:0000256" key="1">
    <source>
        <dbReference type="SAM" id="MobiDB-lite"/>
    </source>
</evidence>
<feature type="compositionally biased region" description="Basic and acidic residues" evidence="1">
    <location>
        <begin position="77"/>
        <end position="88"/>
    </location>
</feature>
<comment type="caution">
    <text evidence="3">The sequence shown here is derived from an EMBL/GenBank/DDBJ whole genome shotgun (WGS) entry which is preliminary data.</text>
</comment>
<name>A0ABN9RBD6_9DINO</name>
<feature type="signal peptide" evidence="2">
    <location>
        <begin position="1"/>
        <end position="17"/>
    </location>
</feature>
<feature type="compositionally biased region" description="Low complexity" evidence="1">
    <location>
        <begin position="24"/>
        <end position="35"/>
    </location>
</feature>
<keyword evidence="4" id="KW-1185">Reference proteome</keyword>
<dbReference type="EMBL" id="CAUYUJ010006147">
    <property type="protein sequence ID" value="CAK0816278.1"/>
    <property type="molecule type" value="Genomic_DNA"/>
</dbReference>
<reference evidence="3" key="1">
    <citation type="submission" date="2023-10" db="EMBL/GenBank/DDBJ databases">
        <authorList>
            <person name="Chen Y."/>
            <person name="Shah S."/>
            <person name="Dougan E. K."/>
            <person name="Thang M."/>
            <person name="Chan C."/>
        </authorList>
    </citation>
    <scope>NUCLEOTIDE SEQUENCE [LARGE SCALE GENOMIC DNA]</scope>
</reference>